<keyword evidence="1" id="KW-0812">Transmembrane</keyword>
<sequence length="129" mass="13749">MQLVLRLLGNMAGIWITSLIVSSVRFTQQDDLATNLLALAAVALVLTFVNSLIRPVVKVIGFPLYVITFGLFALITNALIFSLTGWLAGLFHLPLQVDSFGGALLGGTITAIISALVVAVLGSFSKDRY</sequence>
<gene>
    <name evidence="2" type="ORF">SAC06_00640</name>
</gene>
<dbReference type="EMBL" id="CP138335">
    <property type="protein sequence ID" value="XBW08100.1"/>
    <property type="molecule type" value="Genomic_DNA"/>
</dbReference>
<organism evidence="2">
    <name type="scientific">Scrofimicrobium appendicitidis</name>
    <dbReference type="NCBI Taxonomy" id="3079930"/>
    <lineage>
        <taxon>Bacteria</taxon>
        <taxon>Bacillati</taxon>
        <taxon>Actinomycetota</taxon>
        <taxon>Actinomycetes</taxon>
        <taxon>Actinomycetales</taxon>
        <taxon>Actinomycetaceae</taxon>
        <taxon>Scrofimicrobium</taxon>
    </lineage>
</organism>
<dbReference type="Pfam" id="PF04020">
    <property type="entry name" value="Phage_holin_4_2"/>
    <property type="match status" value="1"/>
</dbReference>
<dbReference type="PANTHER" id="PTHR37309:SF1">
    <property type="entry name" value="SLR0284 PROTEIN"/>
    <property type="match status" value="1"/>
</dbReference>
<feature type="transmembrane region" description="Helical" evidence="1">
    <location>
        <begin position="65"/>
        <end position="88"/>
    </location>
</feature>
<dbReference type="PANTHER" id="PTHR37309">
    <property type="entry name" value="SLR0284 PROTEIN"/>
    <property type="match status" value="1"/>
</dbReference>
<evidence type="ECO:0000313" key="2">
    <source>
        <dbReference type="EMBL" id="XBW08100.1"/>
    </source>
</evidence>
<name>A0AAU7V7N7_9ACTO</name>
<feature type="transmembrane region" description="Helical" evidence="1">
    <location>
        <begin position="7"/>
        <end position="26"/>
    </location>
</feature>
<dbReference type="KEGG" id="sapp:SAC06_00640"/>
<accession>A0AAU7V7N7</accession>
<reference evidence="2" key="1">
    <citation type="submission" date="2023-11" db="EMBL/GenBank/DDBJ databases">
        <title>Scrofimicrobium hongkongense sp. nov., isolated from a patient with peritonitis.</title>
        <authorList>
            <person name="Lao H.Y."/>
            <person name="Wong A.Y.P."/>
            <person name="Ng T.L."/>
            <person name="Wong R.Y.L."/>
            <person name="Yau M.C.Y."/>
            <person name="Lam J.Y.W."/>
            <person name="Siu G.K.H."/>
        </authorList>
    </citation>
    <scope>NUCLEOTIDE SEQUENCE</scope>
    <source>
        <strain evidence="2">R131</strain>
    </source>
</reference>
<feature type="transmembrane region" description="Helical" evidence="1">
    <location>
        <begin position="100"/>
        <end position="124"/>
    </location>
</feature>
<keyword evidence="1" id="KW-0472">Membrane</keyword>
<dbReference type="AlphaFoldDB" id="A0AAU7V7N7"/>
<evidence type="ECO:0000256" key="1">
    <source>
        <dbReference type="SAM" id="Phobius"/>
    </source>
</evidence>
<dbReference type="InterPro" id="IPR007165">
    <property type="entry name" value="Phage_holin_4_2"/>
</dbReference>
<protein>
    <submittedName>
        <fullName evidence="2">Phage holin family protein</fullName>
    </submittedName>
</protein>
<feature type="transmembrane region" description="Helical" evidence="1">
    <location>
        <begin position="32"/>
        <end position="53"/>
    </location>
</feature>
<proteinExistence type="predicted"/>
<keyword evidence="1" id="KW-1133">Transmembrane helix</keyword>